<accession>A0AA39ZN23</accession>
<reference evidence="1" key="1">
    <citation type="submission" date="2023-06" db="EMBL/GenBank/DDBJ databases">
        <title>Genome-scale phylogeny and comparative genomics of the fungal order Sordariales.</title>
        <authorList>
            <consortium name="Lawrence Berkeley National Laboratory"/>
            <person name="Hensen N."/>
            <person name="Bonometti L."/>
            <person name="Westerberg I."/>
            <person name="Brannstrom I.O."/>
            <person name="Guillou S."/>
            <person name="Cros-Aarteil S."/>
            <person name="Calhoun S."/>
            <person name="Haridas S."/>
            <person name="Kuo A."/>
            <person name="Mondo S."/>
            <person name="Pangilinan J."/>
            <person name="Riley R."/>
            <person name="Labutti K."/>
            <person name="Andreopoulos B."/>
            <person name="Lipzen A."/>
            <person name="Chen C."/>
            <person name="Yanf M."/>
            <person name="Daum C."/>
            <person name="Ng V."/>
            <person name="Clum A."/>
            <person name="Steindorff A."/>
            <person name="Ohm R."/>
            <person name="Martin F."/>
            <person name="Silar P."/>
            <person name="Natvig D."/>
            <person name="Lalanne C."/>
            <person name="Gautier V."/>
            <person name="Ament-Velasquez S.L."/>
            <person name="Kruys A."/>
            <person name="Hutchinson M.I."/>
            <person name="Powell A.J."/>
            <person name="Barry K."/>
            <person name="Miller A.N."/>
            <person name="Grigoriev I.V."/>
            <person name="Debuchy R."/>
            <person name="Gladieux P."/>
            <person name="Thoren M.H."/>
            <person name="Johannesson H."/>
        </authorList>
    </citation>
    <scope>NUCLEOTIDE SEQUENCE</scope>
    <source>
        <strain evidence="1">CBS 307.81</strain>
    </source>
</reference>
<dbReference type="EMBL" id="JAULSY010000004">
    <property type="protein sequence ID" value="KAK0673880.1"/>
    <property type="molecule type" value="Genomic_DNA"/>
</dbReference>
<evidence type="ECO:0000313" key="2">
    <source>
        <dbReference type="Proteomes" id="UP001174997"/>
    </source>
</evidence>
<evidence type="ECO:0000313" key="1">
    <source>
        <dbReference type="EMBL" id="KAK0673880.1"/>
    </source>
</evidence>
<organism evidence="1 2">
    <name type="scientific">Cercophora samala</name>
    <dbReference type="NCBI Taxonomy" id="330535"/>
    <lineage>
        <taxon>Eukaryota</taxon>
        <taxon>Fungi</taxon>
        <taxon>Dikarya</taxon>
        <taxon>Ascomycota</taxon>
        <taxon>Pezizomycotina</taxon>
        <taxon>Sordariomycetes</taxon>
        <taxon>Sordariomycetidae</taxon>
        <taxon>Sordariales</taxon>
        <taxon>Lasiosphaeriaceae</taxon>
        <taxon>Cercophora</taxon>
    </lineage>
</organism>
<proteinExistence type="predicted"/>
<comment type="caution">
    <text evidence="1">The sequence shown here is derived from an EMBL/GenBank/DDBJ whole genome shotgun (WGS) entry which is preliminary data.</text>
</comment>
<dbReference type="Proteomes" id="UP001174997">
    <property type="component" value="Unassembled WGS sequence"/>
</dbReference>
<dbReference type="AlphaFoldDB" id="A0AA39ZN23"/>
<keyword evidence="2" id="KW-1185">Reference proteome</keyword>
<name>A0AA39ZN23_9PEZI</name>
<protein>
    <submittedName>
        <fullName evidence="1">Uncharacterized protein</fullName>
    </submittedName>
</protein>
<gene>
    <name evidence="1" type="ORF">QBC41DRAFT_310816</name>
</gene>
<sequence>MLRSSLSLSLSLVYFVAEQLCFLKNGIFIVERCGYCWLCFCFWVFVLDSLLVTCCCRIISFVGLYVGLFWLSGGGEGVSEGERGWKGGWKGGI</sequence>